<dbReference type="AlphaFoldDB" id="A0A645AMI4"/>
<accession>A0A645AMI4</accession>
<evidence type="ECO:0000256" key="1">
    <source>
        <dbReference type="SAM" id="Phobius"/>
    </source>
</evidence>
<protein>
    <recommendedName>
        <fullName evidence="3">TIGR04086 family membrane protein</fullName>
    </recommendedName>
</protein>
<feature type="transmembrane region" description="Helical" evidence="1">
    <location>
        <begin position="50"/>
        <end position="71"/>
    </location>
</feature>
<comment type="caution">
    <text evidence="2">The sequence shown here is derived from an EMBL/GenBank/DDBJ whole genome shotgun (WGS) entry which is preliminary data.</text>
</comment>
<keyword evidence="1" id="KW-0472">Membrane</keyword>
<feature type="transmembrane region" description="Helical" evidence="1">
    <location>
        <begin position="110"/>
        <end position="129"/>
    </location>
</feature>
<dbReference type="EMBL" id="VSSQ01014812">
    <property type="protein sequence ID" value="MPM54462.1"/>
    <property type="molecule type" value="Genomic_DNA"/>
</dbReference>
<reference evidence="2" key="1">
    <citation type="submission" date="2019-08" db="EMBL/GenBank/DDBJ databases">
        <authorList>
            <person name="Kucharzyk K."/>
            <person name="Murdoch R.W."/>
            <person name="Higgins S."/>
            <person name="Loffler F."/>
        </authorList>
    </citation>
    <scope>NUCLEOTIDE SEQUENCE</scope>
</reference>
<dbReference type="InterPro" id="IPR023804">
    <property type="entry name" value="DUF3792_TM"/>
</dbReference>
<feature type="transmembrane region" description="Helical" evidence="1">
    <location>
        <begin position="78"/>
        <end position="98"/>
    </location>
</feature>
<name>A0A645AMI4_9ZZZZ</name>
<keyword evidence="1" id="KW-1133">Transmembrane helix</keyword>
<dbReference type="Pfam" id="PF12670">
    <property type="entry name" value="DUF3792"/>
    <property type="match status" value="1"/>
</dbReference>
<gene>
    <name evidence="2" type="ORF">SDC9_101240</name>
</gene>
<organism evidence="2">
    <name type="scientific">bioreactor metagenome</name>
    <dbReference type="NCBI Taxonomy" id="1076179"/>
    <lineage>
        <taxon>unclassified sequences</taxon>
        <taxon>metagenomes</taxon>
        <taxon>ecological metagenomes</taxon>
    </lineage>
</organism>
<sequence length="136" mass="14175">MHKNEEEPGTRTVRALTAMLTGGVVGLLVCVGFCLLFSVAISAGILDENIMYQLTVGSCLLGGLAGGSLTVRRVRSKTLIMGAATGVILFLLLLTVGIPLFGRENLSEGWIGLICGSLCGGSLAGLLGGRQKKRRK</sequence>
<proteinExistence type="predicted"/>
<evidence type="ECO:0000313" key="2">
    <source>
        <dbReference type="EMBL" id="MPM54462.1"/>
    </source>
</evidence>
<keyword evidence="1" id="KW-0812">Transmembrane</keyword>
<evidence type="ECO:0008006" key="3">
    <source>
        <dbReference type="Google" id="ProtNLM"/>
    </source>
</evidence>
<dbReference type="NCBIfam" id="TIGR04086">
    <property type="entry name" value="TIGR04086_membr"/>
    <property type="match status" value="1"/>
</dbReference>
<feature type="transmembrane region" description="Helical" evidence="1">
    <location>
        <begin position="20"/>
        <end position="44"/>
    </location>
</feature>